<organism evidence="1 2">
    <name type="scientific">Smallanthus sonchifolius</name>
    <dbReference type="NCBI Taxonomy" id="185202"/>
    <lineage>
        <taxon>Eukaryota</taxon>
        <taxon>Viridiplantae</taxon>
        <taxon>Streptophyta</taxon>
        <taxon>Embryophyta</taxon>
        <taxon>Tracheophyta</taxon>
        <taxon>Spermatophyta</taxon>
        <taxon>Magnoliopsida</taxon>
        <taxon>eudicotyledons</taxon>
        <taxon>Gunneridae</taxon>
        <taxon>Pentapetalae</taxon>
        <taxon>asterids</taxon>
        <taxon>campanulids</taxon>
        <taxon>Asterales</taxon>
        <taxon>Asteraceae</taxon>
        <taxon>Asteroideae</taxon>
        <taxon>Heliantheae alliance</taxon>
        <taxon>Millerieae</taxon>
        <taxon>Smallanthus</taxon>
    </lineage>
</organism>
<sequence length="215" mass="23618">MLCGHKSSRLWGISGYDRISRMQIVHRLKKEDDLDFAWLEILEKNPCKLLRTPSNGGFEPSIMEEHQQRVKIAILRAIVAIRTTWAVSWWSANGFDVVQLLSLSGNTILNDGTNGNTDLDSNTRMRKLGFSRRTGRAHLLTAHGAGHAHLLSAQEEGPAHLLSAQEKEPAHLLSAQEEGPAHLLSAQEAWSAHLLSAQAAGSAHLLSAQAAELMK</sequence>
<evidence type="ECO:0000313" key="2">
    <source>
        <dbReference type="Proteomes" id="UP001056120"/>
    </source>
</evidence>
<evidence type="ECO:0000313" key="1">
    <source>
        <dbReference type="EMBL" id="KAI3717549.1"/>
    </source>
</evidence>
<dbReference type="Proteomes" id="UP001056120">
    <property type="component" value="Linkage Group LG23"/>
</dbReference>
<reference evidence="2" key="1">
    <citation type="journal article" date="2022" name="Mol. Ecol. Resour.">
        <title>The genomes of chicory, endive, great burdock and yacon provide insights into Asteraceae palaeo-polyploidization history and plant inulin production.</title>
        <authorList>
            <person name="Fan W."/>
            <person name="Wang S."/>
            <person name="Wang H."/>
            <person name="Wang A."/>
            <person name="Jiang F."/>
            <person name="Liu H."/>
            <person name="Zhao H."/>
            <person name="Xu D."/>
            <person name="Zhang Y."/>
        </authorList>
    </citation>
    <scope>NUCLEOTIDE SEQUENCE [LARGE SCALE GENOMIC DNA]</scope>
    <source>
        <strain evidence="2">cv. Yunnan</strain>
    </source>
</reference>
<comment type="caution">
    <text evidence="1">The sequence shown here is derived from an EMBL/GenBank/DDBJ whole genome shotgun (WGS) entry which is preliminary data.</text>
</comment>
<keyword evidence="2" id="KW-1185">Reference proteome</keyword>
<reference evidence="1 2" key="2">
    <citation type="journal article" date="2022" name="Mol. Ecol. Resour.">
        <title>The genomes of chicory, endive, great burdock and yacon provide insights into Asteraceae paleo-polyploidization history and plant inulin production.</title>
        <authorList>
            <person name="Fan W."/>
            <person name="Wang S."/>
            <person name="Wang H."/>
            <person name="Wang A."/>
            <person name="Jiang F."/>
            <person name="Liu H."/>
            <person name="Zhao H."/>
            <person name="Xu D."/>
            <person name="Zhang Y."/>
        </authorList>
    </citation>
    <scope>NUCLEOTIDE SEQUENCE [LARGE SCALE GENOMIC DNA]</scope>
    <source>
        <strain evidence="2">cv. Yunnan</strain>
        <tissue evidence="1">Leaves</tissue>
    </source>
</reference>
<dbReference type="EMBL" id="CM042040">
    <property type="protein sequence ID" value="KAI3717549.1"/>
    <property type="molecule type" value="Genomic_DNA"/>
</dbReference>
<name>A0ACB9B6K4_9ASTR</name>
<proteinExistence type="predicted"/>
<gene>
    <name evidence="1" type="ORF">L1987_69246</name>
</gene>
<protein>
    <submittedName>
        <fullName evidence="1">Uncharacterized protein</fullName>
    </submittedName>
</protein>
<accession>A0ACB9B6K4</accession>